<dbReference type="EMBL" id="GBRH01215068">
    <property type="protein sequence ID" value="JAD82827.1"/>
    <property type="molecule type" value="Transcribed_RNA"/>
</dbReference>
<accession>A0A0A9DGC1</accession>
<reference evidence="1" key="2">
    <citation type="journal article" date="2015" name="Data Brief">
        <title>Shoot transcriptome of the giant reed, Arundo donax.</title>
        <authorList>
            <person name="Barrero R.A."/>
            <person name="Guerrero F.D."/>
            <person name="Moolhuijzen P."/>
            <person name="Goolsby J.A."/>
            <person name="Tidwell J."/>
            <person name="Bellgard S.E."/>
            <person name="Bellgard M.I."/>
        </authorList>
    </citation>
    <scope>NUCLEOTIDE SEQUENCE</scope>
    <source>
        <tissue evidence="1">Shoot tissue taken approximately 20 cm above the soil surface</tissue>
    </source>
</reference>
<proteinExistence type="predicted"/>
<protein>
    <submittedName>
        <fullName evidence="1">SRT901</fullName>
    </submittedName>
</protein>
<reference evidence="1" key="1">
    <citation type="submission" date="2014-09" db="EMBL/GenBank/DDBJ databases">
        <authorList>
            <person name="Magalhaes I.L.F."/>
            <person name="Oliveira U."/>
            <person name="Santos F.R."/>
            <person name="Vidigal T.H.D.A."/>
            <person name="Brescovit A.D."/>
            <person name="Santos A.J."/>
        </authorList>
    </citation>
    <scope>NUCLEOTIDE SEQUENCE</scope>
    <source>
        <tissue evidence="1">Shoot tissue taken approximately 20 cm above the soil surface</tissue>
    </source>
</reference>
<evidence type="ECO:0000313" key="1">
    <source>
        <dbReference type="EMBL" id="JAD82827.1"/>
    </source>
</evidence>
<dbReference type="AlphaFoldDB" id="A0A0A9DGC1"/>
<sequence>MSKWFKSSTVCTIRAVIKQEFCWLEYRENGKAGNMVSWQIKQRACLL</sequence>
<name>A0A0A9DGC1_ARUDO</name>
<organism evidence="1">
    <name type="scientific">Arundo donax</name>
    <name type="common">Giant reed</name>
    <name type="synonym">Donax arundinaceus</name>
    <dbReference type="NCBI Taxonomy" id="35708"/>
    <lineage>
        <taxon>Eukaryota</taxon>
        <taxon>Viridiplantae</taxon>
        <taxon>Streptophyta</taxon>
        <taxon>Embryophyta</taxon>
        <taxon>Tracheophyta</taxon>
        <taxon>Spermatophyta</taxon>
        <taxon>Magnoliopsida</taxon>
        <taxon>Liliopsida</taxon>
        <taxon>Poales</taxon>
        <taxon>Poaceae</taxon>
        <taxon>PACMAD clade</taxon>
        <taxon>Arundinoideae</taxon>
        <taxon>Arundineae</taxon>
        <taxon>Arundo</taxon>
    </lineage>
</organism>